<sequence length="191" mass="19435">MLKREAWLLGIRGVLAIVFGILAVIWPGVTVIALALLFAIFAIVTGIEQIVHAIRPAPGPSNPVTGFADGGGPRAARAVAGVVGLVIGIMALVWPGVTAVVLAIMVGVWAVLTGLADLWLATRQHGGWSLALIGALAIVAGLFIMVRPAAGALAIAWAIGLYAIVSGILLLVAAYQLAHQGSGRGHMAAAH</sequence>
<reference evidence="2" key="1">
    <citation type="journal article" date="2014" name="Int. J. Syst. Evol. Microbiol.">
        <title>Complete genome sequence of Corynebacterium casei LMG S-19264T (=DSM 44701T), isolated from a smear-ripened cheese.</title>
        <authorList>
            <consortium name="US DOE Joint Genome Institute (JGI-PGF)"/>
            <person name="Walter F."/>
            <person name="Albersmeier A."/>
            <person name="Kalinowski J."/>
            <person name="Ruckert C."/>
        </authorList>
    </citation>
    <scope>NUCLEOTIDE SEQUENCE</scope>
    <source>
        <strain evidence="2">JCM 19831</strain>
    </source>
</reference>
<feature type="transmembrane region" description="Helical" evidence="1">
    <location>
        <begin position="7"/>
        <end position="26"/>
    </location>
</feature>
<feature type="transmembrane region" description="Helical" evidence="1">
    <location>
        <begin position="32"/>
        <end position="54"/>
    </location>
</feature>
<dbReference type="PANTHER" id="PTHR34989">
    <property type="entry name" value="PROTEIN HDED"/>
    <property type="match status" value="1"/>
</dbReference>
<dbReference type="PANTHER" id="PTHR34989:SF1">
    <property type="entry name" value="PROTEIN HDED"/>
    <property type="match status" value="1"/>
</dbReference>
<feature type="transmembrane region" description="Helical" evidence="1">
    <location>
        <begin position="75"/>
        <end position="94"/>
    </location>
</feature>
<dbReference type="Pfam" id="PF03729">
    <property type="entry name" value="DUF308"/>
    <property type="match status" value="2"/>
</dbReference>
<reference evidence="2" key="2">
    <citation type="submission" date="2020-09" db="EMBL/GenBank/DDBJ databases">
        <authorList>
            <person name="Sun Q."/>
            <person name="Ohkuma M."/>
        </authorList>
    </citation>
    <scope>NUCLEOTIDE SEQUENCE</scope>
    <source>
        <strain evidence="2">JCM 19831</strain>
    </source>
</reference>
<gene>
    <name evidence="2" type="ORF">GCM10007977_005510</name>
</gene>
<dbReference type="RefSeq" id="WP_190248079.1">
    <property type="nucleotide sequence ID" value="NZ_BMPI01000003.1"/>
</dbReference>
<comment type="caution">
    <text evidence="2">The sequence shown here is derived from an EMBL/GenBank/DDBJ whole genome shotgun (WGS) entry which is preliminary data.</text>
</comment>
<accession>A0A917WJ72</accession>
<keyword evidence="1" id="KW-1133">Transmembrane helix</keyword>
<evidence type="ECO:0000256" key="1">
    <source>
        <dbReference type="SAM" id="Phobius"/>
    </source>
</evidence>
<dbReference type="GO" id="GO:0005886">
    <property type="term" value="C:plasma membrane"/>
    <property type="evidence" value="ECO:0007669"/>
    <property type="project" value="TreeGrafter"/>
</dbReference>
<dbReference type="InterPro" id="IPR052712">
    <property type="entry name" value="Acid_resist_chaperone_HdeD"/>
</dbReference>
<dbReference type="AlphaFoldDB" id="A0A917WJ72"/>
<dbReference type="EMBL" id="BMPI01000003">
    <property type="protein sequence ID" value="GGM07381.1"/>
    <property type="molecule type" value="Genomic_DNA"/>
</dbReference>
<organism evidence="2 3">
    <name type="scientific">Dactylosporangium sucinum</name>
    <dbReference type="NCBI Taxonomy" id="1424081"/>
    <lineage>
        <taxon>Bacteria</taxon>
        <taxon>Bacillati</taxon>
        <taxon>Actinomycetota</taxon>
        <taxon>Actinomycetes</taxon>
        <taxon>Micromonosporales</taxon>
        <taxon>Micromonosporaceae</taxon>
        <taxon>Dactylosporangium</taxon>
    </lineage>
</organism>
<evidence type="ECO:0000313" key="2">
    <source>
        <dbReference type="EMBL" id="GGM07381.1"/>
    </source>
</evidence>
<keyword evidence="3" id="KW-1185">Reference proteome</keyword>
<keyword evidence="1" id="KW-0812">Transmembrane</keyword>
<protein>
    <submittedName>
        <fullName evidence="2">Membrane protein</fullName>
    </submittedName>
</protein>
<dbReference type="InterPro" id="IPR005325">
    <property type="entry name" value="DUF308_memb"/>
</dbReference>
<keyword evidence="1" id="KW-0472">Membrane</keyword>
<name>A0A917WJ72_9ACTN</name>
<proteinExistence type="predicted"/>
<feature type="transmembrane region" description="Helical" evidence="1">
    <location>
        <begin position="127"/>
        <end position="146"/>
    </location>
</feature>
<dbReference type="Proteomes" id="UP000642070">
    <property type="component" value="Unassembled WGS sequence"/>
</dbReference>
<feature type="transmembrane region" description="Helical" evidence="1">
    <location>
        <begin position="152"/>
        <end position="177"/>
    </location>
</feature>
<evidence type="ECO:0000313" key="3">
    <source>
        <dbReference type="Proteomes" id="UP000642070"/>
    </source>
</evidence>